<feature type="domain" description="SSD" evidence="9">
    <location>
        <begin position="876"/>
        <end position="1017"/>
    </location>
</feature>
<evidence type="ECO:0000313" key="10">
    <source>
        <dbReference type="Proteomes" id="UP000085678"/>
    </source>
</evidence>
<evidence type="ECO:0000313" key="11">
    <source>
        <dbReference type="RefSeq" id="XP_013396220.1"/>
    </source>
</evidence>
<feature type="transmembrane region" description="Helical" evidence="8">
    <location>
        <begin position="387"/>
        <end position="410"/>
    </location>
</feature>
<protein>
    <submittedName>
        <fullName evidence="11">Protein dispatched homolog 1</fullName>
    </submittedName>
</protein>
<accession>A0A1S3ID80</accession>
<keyword evidence="5" id="KW-0325">Glycoprotein</keyword>
<evidence type="ECO:0000256" key="3">
    <source>
        <dbReference type="ARBA" id="ARBA00022989"/>
    </source>
</evidence>
<gene>
    <name evidence="11" type="primary">LOC106163238</name>
</gene>
<dbReference type="InterPro" id="IPR052081">
    <property type="entry name" value="Dispatched_Hh_regulator"/>
</dbReference>
<evidence type="ECO:0000256" key="8">
    <source>
        <dbReference type="SAM" id="Phobius"/>
    </source>
</evidence>
<dbReference type="InterPro" id="IPR004869">
    <property type="entry name" value="MMPL_dom"/>
</dbReference>
<feature type="transmembrane region" description="Helical" evidence="8">
    <location>
        <begin position="895"/>
        <end position="918"/>
    </location>
</feature>
<dbReference type="PANTHER" id="PTHR45951">
    <property type="entry name" value="PROTEIN DISPATCHED-RELATED"/>
    <property type="match status" value="1"/>
</dbReference>
<keyword evidence="4 8" id="KW-0472">Membrane</keyword>
<keyword evidence="2 8" id="KW-0812">Transmembrane</keyword>
<evidence type="ECO:0000256" key="6">
    <source>
        <dbReference type="ARBA" id="ARBA00038046"/>
    </source>
</evidence>
<evidence type="ECO:0000256" key="4">
    <source>
        <dbReference type="ARBA" id="ARBA00023136"/>
    </source>
</evidence>
<dbReference type="Pfam" id="PF03176">
    <property type="entry name" value="MMPL"/>
    <property type="match status" value="1"/>
</dbReference>
<dbReference type="GO" id="GO:0016020">
    <property type="term" value="C:membrane"/>
    <property type="evidence" value="ECO:0007669"/>
    <property type="project" value="UniProtKB-SubCell"/>
</dbReference>
<dbReference type="InterPro" id="IPR053958">
    <property type="entry name" value="HMGCR/SNAP/NPC1-like_SSD"/>
</dbReference>
<evidence type="ECO:0000256" key="5">
    <source>
        <dbReference type="ARBA" id="ARBA00023180"/>
    </source>
</evidence>
<dbReference type="Gene3D" id="1.20.1640.10">
    <property type="entry name" value="Multidrug efflux transporter AcrB transmembrane domain"/>
    <property type="match status" value="2"/>
</dbReference>
<dbReference type="GeneID" id="106163238"/>
<dbReference type="AlphaFoldDB" id="A0A1S3ID80"/>
<feature type="transmembrane region" description="Helical" evidence="8">
    <location>
        <begin position="332"/>
        <end position="352"/>
    </location>
</feature>
<evidence type="ECO:0000256" key="2">
    <source>
        <dbReference type="ARBA" id="ARBA00022692"/>
    </source>
</evidence>
<evidence type="ECO:0000259" key="9">
    <source>
        <dbReference type="PROSITE" id="PS50156"/>
    </source>
</evidence>
<feature type="region of interest" description="Disordered" evidence="7">
    <location>
        <begin position="1"/>
        <end position="29"/>
    </location>
</feature>
<feature type="transmembrane region" description="Helical" evidence="8">
    <location>
        <begin position="924"/>
        <end position="942"/>
    </location>
</feature>
<evidence type="ECO:0000256" key="7">
    <source>
        <dbReference type="SAM" id="MobiDB-lite"/>
    </source>
</evidence>
<evidence type="ECO:0000256" key="1">
    <source>
        <dbReference type="ARBA" id="ARBA00004141"/>
    </source>
</evidence>
<dbReference type="GO" id="GO:0022857">
    <property type="term" value="F:transmembrane transporter activity"/>
    <property type="evidence" value="ECO:0007669"/>
    <property type="project" value="TreeGrafter"/>
</dbReference>
<feature type="transmembrane region" description="Helical" evidence="8">
    <location>
        <begin position="992"/>
        <end position="1018"/>
    </location>
</feature>
<keyword evidence="10" id="KW-1185">Reference proteome</keyword>
<dbReference type="KEGG" id="lak:106163238"/>
<reference evidence="11" key="1">
    <citation type="submission" date="2025-08" db="UniProtKB">
        <authorList>
            <consortium name="RefSeq"/>
        </authorList>
    </citation>
    <scope>IDENTIFICATION</scope>
    <source>
        <tissue evidence="11">Gonads</tissue>
    </source>
</reference>
<feature type="transmembrane region" description="Helical" evidence="8">
    <location>
        <begin position="868"/>
        <end position="888"/>
    </location>
</feature>
<name>A0A1S3ID80_LINAN</name>
<feature type="domain" description="SSD" evidence="9">
    <location>
        <begin position="396"/>
        <end position="489"/>
    </location>
</feature>
<feature type="transmembrane region" description="Helical" evidence="8">
    <location>
        <begin position="431"/>
        <end position="452"/>
    </location>
</feature>
<dbReference type="PANTHER" id="PTHR45951:SF7">
    <property type="entry name" value="SSD DOMAIN-CONTAINING PROTEIN"/>
    <property type="match status" value="1"/>
</dbReference>
<feature type="transmembrane region" description="Helical" evidence="8">
    <location>
        <begin position="963"/>
        <end position="986"/>
    </location>
</feature>
<dbReference type="PROSITE" id="PS50156">
    <property type="entry name" value="SSD"/>
    <property type="match status" value="2"/>
</dbReference>
<feature type="transmembrane region" description="Helical" evidence="8">
    <location>
        <begin position="359"/>
        <end position="381"/>
    </location>
</feature>
<comment type="subcellular location">
    <subcellularLocation>
        <location evidence="1">Membrane</location>
        <topology evidence="1">Multi-pass membrane protein</topology>
    </subcellularLocation>
</comment>
<keyword evidence="3 8" id="KW-1133">Transmembrane helix</keyword>
<feature type="transmembrane region" description="Helical" evidence="8">
    <location>
        <begin position="464"/>
        <end position="487"/>
    </location>
</feature>
<organism evidence="10 11">
    <name type="scientific">Lingula anatina</name>
    <name type="common">Brachiopod</name>
    <name type="synonym">Lingula unguis</name>
    <dbReference type="NCBI Taxonomy" id="7574"/>
    <lineage>
        <taxon>Eukaryota</taxon>
        <taxon>Metazoa</taxon>
        <taxon>Spiralia</taxon>
        <taxon>Lophotrochozoa</taxon>
        <taxon>Brachiopoda</taxon>
        <taxon>Linguliformea</taxon>
        <taxon>Lingulata</taxon>
        <taxon>Lingulida</taxon>
        <taxon>Linguloidea</taxon>
        <taxon>Lingulidae</taxon>
        <taxon>Lingula</taxon>
    </lineage>
</organism>
<comment type="similarity">
    <text evidence="6">Belongs to the dispatched family.</text>
</comment>
<dbReference type="OrthoDB" id="429851at2759"/>
<dbReference type="InterPro" id="IPR000731">
    <property type="entry name" value="SSD"/>
</dbReference>
<dbReference type="InParanoid" id="A0A1S3ID80"/>
<dbReference type="RefSeq" id="XP_013396220.1">
    <property type="nucleotide sequence ID" value="XM_013540766.1"/>
</dbReference>
<dbReference type="Proteomes" id="UP000085678">
    <property type="component" value="Unplaced"/>
</dbReference>
<dbReference type="STRING" id="7574.A0A1S3ID80"/>
<feature type="transmembrane region" description="Helical" evidence="8">
    <location>
        <begin position="552"/>
        <end position="572"/>
    </location>
</feature>
<feature type="transmembrane region" description="Helical" evidence="8">
    <location>
        <begin position="66"/>
        <end position="91"/>
    </location>
</feature>
<sequence length="1066" mass="118210">MEDRTDTVSQSGNLPEKAGQSDMQLGNVGSGAEVTGVEADDVQSEEQRKRDKDPLRFCVLIVKRPLVVFFVCLFMHISFLLATGALLQFGFDIFPISFTSLPLEIRDNVDLLRRYAWSGRDDDAVVPIISRSGGAASTNVSERTETGDTITLYYEQIGGNVFTKAKLLKIKETEELFLNNSIYQSTHCKLDDTGNCTASFSVLRYFDGTYEALDPVFLDPNFNNIPAVLEKALTHTATKSVFPLLLGKNYNINSSLNIATSEITRSFIYIGLPLPGYANSSDKATEQNRVIQKFLSDEFFRDVERLYANGIDGMDFFYYSSSFFEVFLNRQVIVDMLLAIGSMAFIFIVVWVQTGSLWITGWAILSIITGFTCANMVYRIIVDFRYFGVFHVLAIFIILGIGADDVFIFFDTWKASGHHQYLSLAHRLSDCYRRASAAMFFTSLTTACAFIISGTSPLLGVSSFGVFSGILVLVNYLSVITFLPAVVMVYHVYWEKKICCCCGTKTPTVARPNQVAALGDGPQELPQASDKRQNPVVRFFRGPYFRFISHKVWRWIILLVMLGIIATFGYFATQIKVNEEEIKFLPDSSNFGKVIDRSSNAFAPSDVDDKMVVNVIWGLQPQDLKSCHFSDSECDGKTVWDDAFDLNSAQAQLALQALCGEVRNNSVALKIRTDSNGQLELGCFLEELVAFLKAEENATNPLTSLPKYPAGTTFDLPYNQTNIGVLMQYNPHMYNTTALGSGFSRYFEIALHYWIYSSVLQPSAATASVYKIWNGRLGESTTNLTQTKSIGGRDIKYGNRLRYAAAIYANLSLSGSSLGYIEGLPVRNKWEEVISNQVKTMPSSVQGGFQNTRTWHWLAVQELLNNQALLGIVIGVAIAYPILIVATMNIITGTLAVLTICFITASVVGTVPVVGWKLGVLESLNFVLVVGLAVDYVVHLAEGYSRSMKRDRLGRVKDMLEEVGISVLSGAITTLGASIFLLFAFITFFQQFAIFIFSTIGFSIVYALGFFSTVLALIGPQEDFGSLKPLWRWVTNKCSGKTGKANISEKPPINSLSNDVVENDIL</sequence>
<dbReference type="SUPFAM" id="SSF82866">
    <property type="entry name" value="Multidrug efflux transporter AcrB transmembrane domain"/>
    <property type="match status" value="2"/>
</dbReference>
<dbReference type="Pfam" id="PF12349">
    <property type="entry name" value="Sterol-sensing"/>
    <property type="match status" value="1"/>
</dbReference>
<proteinExistence type="inferred from homology"/>